<dbReference type="Proteomes" id="UP001151516">
    <property type="component" value="Unassembled WGS sequence"/>
</dbReference>
<feature type="transmembrane region" description="Helical" evidence="5">
    <location>
        <begin position="104"/>
        <end position="122"/>
    </location>
</feature>
<gene>
    <name evidence="6" type="ORF">IWW39_005832</name>
</gene>
<dbReference type="EMBL" id="JANBTX010000360">
    <property type="protein sequence ID" value="KAJ2682820.1"/>
    <property type="molecule type" value="Genomic_DNA"/>
</dbReference>
<feature type="transmembrane region" description="Helical" evidence="5">
    <location>
        <begin position="49"/>
        <end position="68"/>
    </location>
</feature>
<sequence length="152" mass="16529">MSGRGYEPVGDGNIGLESEVIAPEYDTSGRGGGGESIGYETSIPVHPKILAPLCYLLPVLSGLLVIVFERRNTYVRLHAWQSVLLSLVVYISSLLLFWVPFIPVLIHAVGFVAAIVCMVRAYKDSDTLTFFKLGVVGDFAERQVLGATVLPF</sequence>
<evidence type="ECO:0000256" key="5">
    <source>
        <dbReference type="SAM" id="Phobius"/>
    </source>
</evidence>
<dbReference type="PANTHER" id="PTHR36460:SF1">
    <property type="entry name" value="UPF0132 DOMAIN PROTEIN (AFU_ORTHOLOGUE AFUA_3G10255)"/>
    <property type="match status" value="1"/>
</dbReference>
<dbReference type="PANTHER" id="PTHR36460">
    <property type="entry name" value="UPF0132 DOMAIN PROTEIN (AFU_ORTHOLOGUE AFUA_3G10255)"/>
    <property type="match status" value="1"/>
</dbReference>
<keyword evidence="3 5" id="KW-1133">Transmembrane helix</keyword>
<proteinExistence type="predicted"/>
<evidence type="ECO:0000256" key="4">
    <source>
        <dbReference type="ARBA" id="ARBA00023136"/>
    </source>
</evidence>
<name>A0A9W8GA61_9FUNG</name>
<dbReference type="GO" id="GO:0016020">
    <property type="term" value="C:membrane"/>
    <property type="evidence" value="ECO:0007669"/>
    <property type="project" value="UniProtKB-SubCell"/>
</dbReference>
<dbReference type="AlphaFoldDB" id="A0A9W8GA61"/>
<evidence type="ECO:0000256" key="2">
    <source>
        <dbReference type="ARBA" id="ARBA00022692"/>
    </source>
</evidence>
<organism evidence="6 7">
    <name type="scientific">Coemansia spiralis</name>
    <dbReference type="NCBI Taxonomy" id="417178"/>
    <lineage>
        <taxon>Eukaryota</taxon>
        <taxon>Fungi</taxon>
        <taxon>Fungi incertae sedis</taxon>
        <taxon>Zoopagomycota</taxon>
        <taxon>Kickxellomycotina</taxon>
        <taxon>Kickxellomycetes</taxon>
        <taxon>Kickxellales</taxon>
        <taxon>Kickxellaceae</taxon>
        <taxon>Coemansia</taxon>
    </lineage>
</organism>
<keyword evidence="2 5" id="KW-0812">Transmembrane</keyword>
<evidence type="ECO:0000256" key="1">
    <source>
        <dbReference type="ARBA" id="ARBA00004141"/>
    </source>
</evidence>
<evidence type="ECO:0000313" key="6">
    <source>
        <dbReference type="EMBL" id="KAJ2682820.1"/>
    </source>
</evidence>
<evidence type="ECO:0000313" key="7">
    <source>
        <dbReference type="Proteomes" id="UP001151516"/>
    </source>
</evidence>
<feature type="transmembrane region" description="Helical" evidence="5">
    <location>
        <begin position="80"/>
        <end position="98"/>
    </location>
</feature>
<keyword evidence="7" id="KW-1185">Reference proteome</keyword>
<dbReference type="OrthoDB" id="5546837at2759"/>
<protein>
    <submittedName>
        <fullName evidence="6">Uncharacterized protein</fullName>
    </submittedName>
</protein>
<reference evidence="6" key="1">
    <citation type="submission" date="2022-07" db="EMBL/GenBank/DDBJ databases">
        <title>Phylogenomic reconstructions and comparative analyses of Kickxellomycotina fungi.</title>
        <authorList>
            <person name="Reynolds N.K."/>
            <person name="Stajich J.E."/>
            <person name="Barry K."/>
            <person name="Grigoriev I.V."/>
            <person name="Crous P."/>
            <person name="Smith M.E."/>
        </authorList>
    </citation>
    <scope>NUCLEOTIDE SEQUENCE</scope>
    <source>
        <strain evidence="6">CBS 109367</strain>
    </source>
</reference>
<evidence type="ECO:0000256" key="3">
    <source>
        <dbReference type="ARBA" id="ARBA00022989"/>
    </source>
</evidence>
<comment type="caution">
    <text evidence="6">The sequence shown here is derived from an EMBL/GenBank/DDBJ whole genome shotgun (WGS) entry which is preliminary data.</text>
</comment>
<comment type="subcellular location">
    <subcellularLocation>
        <location evidence="1">Membrane</location>
        <topology evidence="1">Multi-pass membrane protein</topology>
    </subcellularLocation>
</comment>
<accession>A0A9W8GA61</accession>
<keyword evidence="4 5" id="KW-0472">Membrane</keyword>